<comment type="subcellular location">
    <subcellularLocation>
        <location evidence="6">Cytoplasm</location>
    </subcellularLocation>
</comment>
<evidence type="ECO:0000313" key="9">
    <source>
        <dbReference type="Proteomes" id="UP000595564"/>
    </source>
</evidence>
<dbReference type="InterPro" id="IPR036188">
    <property type="entry name" value="FAD/NAD-bd_sf"/>
</dbReference>
<dbReference type="EMBL" id="AP017470">
    <property type="protein sequence ID" value="BBB33318.1"/>
    <property type="molecule type" value="Genomic_DNA"/>
</dbReference>
<gene>
    <name evidence="8" type="primary">hemY</name>
    <name evidence="8" type="ORF">TTHT_1861</name>
</gene>
<dbReference type="PANTHER" id="PTHR42923">
    <property type="entry name" value="PROTOPORPHYRINOGEN OXIDASE"/>
    <property type="match status" value="1"/>
</dbReference>
<keyword evidence="4 6" id="KW-0560">Oxidoreductase</keyword>
<dbReference type="GO" id="GO:0006783">
    <property type="term" value="P:heme biosynthetic process"/>
    <property type="evidence" value="ECO:0007669"/>
    <property type="project" value="UniProtKB-UniRule"/>
</dbReference>
<evidence type="ECO:0000256" key="4">
    <source>
        <dbReference type="ARBA" id="ARBA00023002"/>
    </source>
</evidence>
<keyword evidence="3 6" id="KW-0274">FAD</keyword>
<dbReference type="SUPFAM" id="SSF51905">
    <property type="entry name" value="FAD/NAD(P)-binding domain"/>
    <property type="match status" value="1"/>
</dbReference>
<dbReference type="Gene3D" id="3.90.660.20">
    <property type="entry name" value="Protoporphyrinogen oxidase, mitochondrial, domain 2"/>
    <property type="match status" value="1"/>
</dbReference>
<sequence length="447" mass="50022">MRVAVIGGGISGLSSAFLIKKALPDVEIDVFEKGDVPGGTIKTVCKDGFLMECGPNGFLSGKPSTLEIARLSLANGELVEANENAEIRYILKKGRLVPLPDSPVSFFKSPILSIKGKLEIMKEPFVKPLKDDYEETVAEFGRRRLGQEAVDFMLDPMVSGVFAGNVNNLSLKQCFPRIYQLEKDYGSLVKAMFKLKSKKASPSGRLTSFKKGMRYLIDKLIENGDFHFYCNTEVKSVEKQGDLFFLDASDKKYNAVLFAIPSYAYESIEFPDKQEVIDHLKSIYYPPMAIVSFALRSEKMINGFGFLIPSKEKRRILGSLFSSNIFENRAPDGFSLLTVMLGGDNNREVANLSRSELIDIALNEISDILSIDKREFNLIEVYKTNRAIPQYYRGHGKIVERMEKVSEKNKGIFFTGNAFYGIGINDCTARSFEVADIISNYLKGKYA</sequence>
<dbReference type="Pfam" id="PF01593">
    <property type="entry name" value="Amino_oxidase"/>
    <property type="match status" value="1"/>
</dbReference>
<evidence type="ECO:0000313" key="8">
    <source>
        <dbReference type="EMBL" id="BBB33318.1"/>
    </source>
</evidence>
<dbReference type="InterPro" id="IPR050464">
    <property type="entry name" value="Zeta_carotene_desat/Oxidored"/>
</dbReference>
<comment type="cofactor">
    <cofactor evidence="1 6">
        <name>FAD</name>
        <dbReference type="ChEBI" id="CHEBI:57692"/>
    </cofactor>
</comment>
<accession>A0A7R6PGG9</accession>
<keyword evidence="2 6" id="KW-0285">Flavoprotein</keyword>
<keyword evidence="9" id="KW-1185">Reference proteome</keyword>
<feature type="domain" description="Amine oxidase" evidence="7">
    <location>
        <begin position="10"/>
        <end position="436"/>
    </location>
</feature>
<dbReference type="SUPFAM" id="SSF54373">
    <property type="entry name" value="FAD-linked reductases, C-terminal domain"/>
    <property type="match status" value="1"/>
</dbReference>
<comment type="function">
    <text evidence="6">Involved in coproporphyrin-dependent heme b biosynthesis. Catalyzes the oxidation of coproporphyrinogen III to coproporphyrin III.</text>
</comment>
<dbReference type="PANTHER" id="PTHR42923:SF3">
    <property type="entry name" value="PROTOPORPHYRINOGEN OXIDASE"/>
    <property type="match status" value="1"/>
</dbReference>
<reference evidence="8 9" key="1">
    <citation type="journal article" date="2012" name="Extremophiles">
        <title>Thermotomaculum hydrothermale gen. nov., sp. nov., a novel heterotrophic thermophile within the phylum Acidobacteria from a deep-sea hydrothermal vent chimney in the Southern Okinawa Trough.</title>
        <authorList>
            <person name="Izumi H."/>
            <person name="Nunoura T."/>
            <person name="Miyazaki M."/>
            <person name="Mino S."/>
            <person name="Toki T."/>
            <person name="Takai K."/>
            <person name="Sako Y."/>
            <person name="Sawabe T."/>
            <person name="Nakagawa S."/>
        </authorList>
    </citation>
    <scope>NUCLEOTIDE SEQUENCE [LARGE SCALE GENOMIC DNA]</scope>
    <source>
        <strain evidence="8 9">AC55</strain>
    </source>
</reference>
<evidence type="ECO:0000256" key="3">
    <source>
        <dbReference type="ARBA" id="ARBA00022827"/>
    </source>
</evidence>
<evidence type="ECO:0000256" key="6">
    <source>
        <dbReference type="RuleBase" id="RU364052"/>
    </source>
</evidence>
<dbReference type="GO" id="GO:0005737">
    <property type="term" value="C:cytoplasm"/>
    <property type="evidence" value="ECO:0007669"/>
    <property type="project" value="UniProtKB-SubCell"/>
</dbReference>
<dbReference type="EC" id="1.3.3.15" evidence="6"/>
<keyword evidence="5 6" id="KW-0350">Heme biosynthesis</keyword>
<comment type="pathway">
    <text evidence="6">Porphyrin-containing compound metabolism; protoheme biosynthesis.</text>
</comment>
<dbReference type="KEGG" id="thyd:TTHT_1861"/>
<evidence type="ECO:0000256" key="1">
    <source>
        <dbReference type="ARBA" id="ARBA00001974"/>
    </source>
</evidence>
<dbReference type="GO" id="GO:0004729">
    <property type="term" value="F:oxygen-dependent protoporphyrinogen oxidase activity"/>
    <property type="evidence" value="ECO:0007669"/>
    <property type="project" value="UniProtKB-UniRule"/>
</dbReference>
<dbReference type="UniPathway" id="UPA00252"/>
<keyword evidence="6" id="KW-0963">Cytoplasm</keyword>
<dbReference type="RefSeq" id="WP_201327625.1">
    <property type="nucleotide sequence ID" value="NZ_AP017470.1"/>
</dbReference>
<evidence type="ECO:0000259" key="7">
    <source>
        <dbReference type="Pfam" id="PF01593"/>
    </source>
</evidence>
<dbReference type="InterPro" id="IPR004572">
    <property type="entry name" value="Protoporphyrinogen_oxidase"/>
</dbReference>
<comment type="catalytic activity">
    <reaction evidence="6">
        <text>coproporphyrinogen III + 3 O2 = coproporphyrin III + 3 H2O2</text>
        <dbReference type="Rhea" id="RHEA:43436"/>
        <dbReference type="ChEBI" id="CHEBI:15379"/>
        <dbReference type="ChEBI" id="CHEBI:16240"/>
        <dbReference type="ChEBI" id="CHEBI:57309"/>
        <dbReference type="ChEBI" id="CHEBI:131725"/>
        <dbReference type="EC" id="1.3.3.15"/>
    </reaction>
</comment>
<comment type="similarity">
    <text evidence="6">Belongs to the protoporphyrinogen/coproporphyrinogen oxidase family. Coproporphyrinogen III oxidase subfamily.</text>
</comment>
<dbReference type="Proteomes" id="UP000595564">
    <property type="component" value="Chromosome"/>
</dbReference>
<protein>
    <recommendedName>
        <fullName evidence="6">Coproporphyrinogen III oxidase</fullName>
        <ecNumber evidence="6">1.3.3.15</ecNumber>
    </recommendedName>
</protein>
<dbReference type="AlphaFoldDB" id="A0A7R6PGG9"/>
<dbReference type="InterPro" id="IPR002937">
    <property type="entry name" value="Amino_oxidase"/>
</dbReference>
<organism evidence="8 9">
    <name type="scientific">Thermotomaculum hydrothermale</name>
    <dbReference type="NCBI Taxonomy" id="981385"/>
    <lineage>
        <taxon>Bacteria</taxon>
        <taxon>Pseudomonadati</taxon>
        <taxon>Acidobacteriota</taxon>
        <taxon>Holophagae</taxon>
        <taxon>Thermotomaculales</taxon>
        <taxon>Thermotomaculaceae</taxon>
        <taxon>Thermotomaculum</taxon>
    </lineage>
</organism>
<evidence type="ECO:0000256" key="2">
    <source>
        <dbReference type="ARBA" id="ARBA00022630"/>
    </source>
</evidence>
<dbReference type="Gene3D" id="3.50.50.60">
    <property type="entry name" value="FAD/NAD(P)-binding domain"/>
    <property type="match status" value="1"/>
</dbReference>
<dbReference type="NCBIfam" id="TIGR00562">
    <property type="entry name" value="proto_IX_ox"/>
    <property type="match status" value="1"/>
</dbReference>
<evidence type="ECO:0000256" key="5">
    <source>
        <dbReference type="ARBA" id="ARBA00023133"/>
    </source>
</evidence>
<proteinExistence type="inferred from homology"/>
<dbReference type="Gene3D" id="1.10.3110.10">
    <property type="entry name" value="protoporphyrinogen ix oxidase, domain 3"/>
    <property type="match status" value="1"/>
</dbReference>
<name>A0A7R6PGG9_9BACT</name>